<reference evidence="1" key="1">
    <citation type="journal article" date="2021" name="Proc. Natl. Acad. Sci. U.S.A.">
        <title>A Catalog of Tens of Thousands of Viruses from Human Metagenomes Reveals Hidden Associations with Chronic Diseases.</title>
        <authorList>
            <person name="Tisza M.J."/>
            <person name="Buck C.B."/>
        </authorList>
    </citation>
    <scope>NUCLEOTIDE SEQUENCE</scope>
    <source>
        <strain evidence="1">CtvI513</strain>
    </source>
</reference>
<organism evidence="1">
    <name type="scientific">Siphoviridae sp. ctvI513</name>
    <dbReference type="NCBI Taxonomy" id="2827965"/>
    <lineage>
        <taxon>Viruses</taxon>
        <taxon>Duplodnaviria</taxon>
        <taxon>Heunggongvirae</taxon>
        <taxon>Uroviricota</taxon>
        <taxon>Caudoviricetes</taxon>
    </lineage>
</organism>
<accession>A0A8S5TJD7</accession>
<evidence type="ECO:0000313" key="1">
    <source>
        <dbReference type="EMBL" id="DAF63406.1"/>
    </source>
</evidence>
<proteinExistence type="predicted"/>
<dbReference type="EMBL" id="BK032839">
    <property type="protein sequence ID" value="DAF63406.1"/>
    <property type="molecule type" value="Genomic_DNA"/>
</dbReference>
<name>A0A8S5TJD7_9CAUD</name>
<sequence length="35" mass="4106">MTIIFNNFFVFPFQLVDNSTFHLLNKVFPAMISLV</sequence>
<protein>
    <submittedName>
        <fullName evidence="1">Uncharacterized protein</fullName>
    </submittedName>
</protein>